<dbReference type="AlphaFoldDB" id="A0A9P7B370"/>
<sequence length="574" mass="62366">MSSLRFRHNDNTLEKVHDLLYYYSYSFVDSLGSAGYEQSNIDIDINLPESDTPVIGEVYPGTGYNTTLSNFAATYGGIMVPPVTGEYKFSIDDVSDGAAIFVFTNRDMYCCEDLLFSNWINKTANFYYIPDDSNYQTNSITVNLEANRDYLVLITYINQSKNVILKTSLTTPSGEAFSNYTGFMHRGYESFTCKIANITTSLVSEWTEAYATTYSTEVFTTGTLNTLIGLEYTDILTIYYIMTPPPTPSSSTVVASSTIVSSSSYLTSSSSIITSSSFSSSIEQSSETLYSSMLSSVISSSLIVSNNASSIEQSFTTQSSYIPTSRDSSIIKSSLILTFEEVSSSSTTLSSNLNGGFETDGTESSSKSSYATNSVSSDNSHINSFSNFSSIRTTPSNPSTSLSTALSTKHSTGIKLFTSTVVNGDVNHSQDDNTNSTATYTDTLGVIKTTIVSCPTKSHNNKSVIETTPEFETTATDTGATEINDNTILTGVISNLDNPATKTVKAVTTNKSKEHRTVTTANPSKISSSFMQVHSLDVSSVSSVEIQRSPNAANKHPVRLFFSFFVLTCQIFFI</sequence>
<organism evidence="3 4">
    <name type="scientific">Maudiozyma exigua</name>
    <name type="common">Yeast</name>
    <name type="synonym">Kazachstania exigua</name>
    <dbReference type="NCBI Taxonomy" id="34358"/>
    <lineage>
        <taxon>Eukaryota</taxon>
        <taxon>Fungi</taxon>
        <taxon>Dikarya</taxon>
        <taxon>Ascomycota</taxon>
        <taxon>Saccharomycotina</taxon>
        <taxon>Saccharomycetes</taxon>
        <taxon>Saccharomycetales</taxon>
        <taxon>Saccharomycetaceae</taxon>
        <taxon>Maudiozyma</taxon>
    </lineage>
</organism>
<dbReference type="EMBL" id="PUHR01000258">
    <property type="protein sequence ID" value="KAG0656460.1"/>
    <property type="molecule type" value="Genomic_DNA"/>
</dbReference>
<proteinExistence type="predicted"/>
<name>A0A9P7B370_MAUEX</name>
<evidence type="ECO:0000259" key="2">
    <source>
        <dbReference type="PROSITE" id="PS51820"/>
    </source>
</evidence>
<gene>
    <name evidence="3" type="ORF">C6P45_002662</name>
</gene>
<dbReference type="SUPFAM" id="SSF56988">
    <property type="entry name" value="Anthrax protective antigen"/>
    <property type="match status" value="1"/>
</dbReference>
<reference evidence="3 4" key="1">
    <citation type="submission" date="2020-11" db="EMBL/GenBank/DDBJ databases">
        <title>Kefir isolates.</title>
        <authorList>
            <person name="Marcisauskas S."/>
            <person name="Kim Y."/>
            <person name="Blasche S."/>
        </authorList>
    </citation>
    <scope>NUCLEOTIDE SEQUENCE [LARGE SCALE GENOMIC DNA]</scope>
    <source>
        <strain evidence="3 4">OG2</strain>
    </source>
</reference>
<feature type="compositionally biased region" description="Low complexity" evidence="1">
    <location>
        <begin position="346"/>
        <end position="356"/>
    </location>
</feature>
<dbReference type="InterPro" id="IPR037524">
    <property type="entry name" value="PA14/GLEYA"/>
</dbReference>
<dbReference type="Gene3D" id="2.60.120.1560">
    <property type="match status" value="1"/>
</dbReference>
<feature type="domain" description="PA14" evidence="2">
    <location>
        <begin position="14"/>
        <end position="183"/>
    </location>
</feature>
<feature type="region of interest" description="Disordered" evidence="1">
    <location>
        <begin position="346"/>
        <end position="378"/>
    </location>
</feature>
<evidence type="ECO:0000313" key="4">
    <source>
        <dbReference type="Proteomes" id="UP000750334"/>
    </source>
</evidence>
<dbReference type="PROSITE" id="PS51820">
    <property type="entry name" value="PA14"/>
    <property type="match status" value="1"/>
</dbReference>
<evidence type="ECO:0000313" key="3">
    <source>
        <dbReference type="EMBL" id="KAG0656460.1"/>
    </source>
</evidence>
<comment type="caution">
    <text evidence="3">The sequence shown here is derived from an EMBL/GenBank/DDBJ whole genome shotgun (WGS) entry which is preliminary data.</text>
</comment>
<dbReference type="InterPro" id="IPR011658">
    <property type="entry name" value="PA14_dom"/>
</dbReference>
<dbReference type="Pfam" id="PF07691">
    <property type="entry name" value="PA14"/>
    <property type="match status" value="1"/>
</dbReference>
<dbReference type="Proteomes" id="UP000750334">
    <property type="component" value="Unassembled WGS sequence"/>
</dbReference>
<accession>A0A9P7B370</accession>
<dbReference type="OrthoDB" id="3996163at2759"/>
<feature type="compositionally biased region" description="Polar residues" evidence="1">
    <location>
        <begin position="362"/>
        <end position="372"/>
    </location>
</feature>
<evidence type="ECO:0000256" key="1">
    <source>
        <dbReference type="SAM" id="MobiDB-lite"/>
    </source>
</evidence>
<keyword evidence="4" id="KW-1185">Reference proteome</keyword>
<protein>
    <recommendedName>
        <fullName evidence="2">PA14 domain-containing protein</fullName>
    </recommendedName>
</protein>